<sequence>MLLLFVAIPSFNNYGRYNELQQMAETIKSDILETKNYALSPPQDRKIVGGEVYKIVFFAASSSDPGKYKIFEEGNSEPILDGGIGPDYPLEIINPSSVDSKLEIKFSIPQAGKIIEPINVSNNTINVRIKSNRISDQSKNFIDILVDTVTGKVELKPSWQSL</sequence>
<accession>A0A1F5EE97</accession>
<reference evidence="1 2" key="1">
    <citation type="journal article" date="2016" name="Nat. Commun.">
        <title>Thousands of microbial genomes shed light on interconnected biogeochemical processes in an aquifer system.</title>
        <authorList>
            <person name="Anantharaman K."/>
            <person name="Brown C.T."/>
            <person name="Hug L.A."/>
            <person name="Sharon I."/>
            <person name="Castelle C.J."/>
            <person name="Probst A.J."/>
            <person name="Thomas B.C."/>
            <person name="Singh A."/>
            <person name="Wilkins M.J."/>
            <person name="Karaoz U."/>
            <person name="Brodie E.L."/>
            <person name="Williams K.H."/>
            <person name="Hubbard S.S."/>
            <person name="Banfield J.F."/>
        </authorList>
    </citation>
    <scope>NUCLEOTIDE SEQUENCE [LARGE SCALE GENOMIC DNA]</scope>
</reference>
<organism evidence="1 2">
    <name type="scientific">Candidatus Berkelbacteria bacterium RIFCSPHIGHO2_12_FULL_36_9</name>
    <dbReference type="NCBI Taxonomy" id="1797469"/>
    <lineage>
        <taxon>Bacteria</taxon>
        <taxon>Candidatus Berkelbacteria</taxon>
    </lineage>
</organism>
<dbReference type="EMBL" id="MEZV01000055">
    <property type="protein sequence ID" value="OGD65620.1"/>
    <property type="molecule type" value="Genomic_DNA"/>
</dbReference>
<evidence type="ECO:0008006" key="3">
    <source>
        <dbReference type="Google" id="ProtNLM"/>
    </source>
</evidence>
<dbReference type="AlphaFoldDB" id="A0A1F5EE97"/>
<gene>
    <name evidence="1" type="ORF">A3F08_01090</name>
</gene>
<proteinExistence type="predicted"/>
<protein>
    <recommendedName>
        <fullName evidence="3">General secretion pathway GspH domain-containing protein</fullName>
    </recommendedName>
</protein>
<evidence type="ECO:0000313" key="1">
    <source>
        <dbReference type="EMBL" id="OGD65620.1"/>
    </source>
</evidence>
<dbReference type="Proteomes" id="UP000176451">
    <property type="component" value="Unassembled WGS sequence"/>
</dbReference>
<dbReference type="STRING" id="1797469.A3F08_01090"/>
<comment type="caution">
    <text evidence="1">The sequence shown here is derived from an EMBL/GenBank/DDBJ whole genome shotgun (WGS) entry which is preliminary data.</text>
</comment>
<evidence type="ECO:0000313" key="2">
    <source>
        <dbReference type="Proteomes" id="UP000176451"/>
    </source>
</evidence>
<name>A0A1F5EE97_9BACT</name>